<dbReference type="PANTHER" id="PTHR13046">
    <property type="entry name" value="PROTEASE U48 CAAX PRENYL PROTEASE RCE1"/>
    <property type="match status" value="1"/>
</dbReference>
<reference evidence="14" key="2">
    <citation type="submission" date="2025-09" db="UniProtKB">
        <authorList>
            <consortium name="Ensembl"/>
        </authorList>
    </citation>
    <scope>IDENTIFICATION</scope>
</reference>
<dbReference type="PANTHER" id="PTHR13046:SF0">
    <property type="entry name" value="CAAX PRENYL PROTEASE 2"/>
    <property type="match status" value="1"/>
</dbReference>
<dbReference type="InterPro" id="IPR003675">
    <property type="entry name" value="Rce1/LyrA-like_dom"/>
</dbReference>
<proteinExistence type="inferred from homology"/>
<keyword evidence="6" id="KW-0256">Endoplasmic reticulum</keyword>
<name>A0A669Q887_PHACC</name>
<evidence type="ECO:0000313" key="14">
    <source>
        <dbReference type="Ensembl" id="ENSPCLP00000016844.1"/>
    </source>
</evidence>
<keyword evidence="15" id="KW-1185">Reference proteome</keyword>
<reference evidence="14" key="1">
    <citation type="submission" date="2025-08" db="UniProtKB">
        <authorList>
            <consortium name="Ensembl"/>
        </authorList>
    </citation>
    <scope>IDENTIFICATION</scope>
</reference>
<organism evidence="14 15">
    <name type="scientific">Phasianus colchicus</name>
    <name type="common">Common pheasant</name>
    <dbReference type="NCBI Taxonomy" id="9054"/>
    <lineage>
        <taxon>Eukaryota</taxon>
        <taxon>Metazoa</taxon>
        <taxon>Chordata</taxon>
        <taxon>Craniata</taxon>
        <taxon>Vertebrata</taxon>
        <taxon>Euteleostomi</taxon>
        <taxon>Archelosauria</taxon>
        <taxon>Archosauria</taxon>
        <taxon>Dinosauria</taxon>
        <taxon>Saurischia</taxon>
        <taxon>Theropoda</taxon>
        <taxon>Coelurosauria</taxon>
        <taxon>Aves</taxon>
        <taxon>Neognathae</taxon>
        <taxon>Galloanserae</taxon>
        <taxon>Galliformes</taxon>
        <taxon>Phasianidae</taxon>
        <taxon>Phasianinae</taxon>
        <taxon>Phasianus</taxon>
    </lineage>
</organism>
<sequence>MAQSMGPSMAQSMGSSVAPRRALPWLRDVRWLRNHVVAPLSEELVFRACMLPVLLPCAGPRYAVLACPLFFGLGAHGKRPIMGWIGDIMGWIGGYYGMGWGNYGMDFGVMWGHVEVLWDGLWGIMGW</sequence>
<keyword evidence="8" id="KW-0472">Membrane</keyword>
<evidence type="ECO:0000256" key="1">
    <source>
        <dbReference type="ARBA" id="ARBA00004477"/>
    </source>
</evidence>
<evidence type="ECO:0000256" key="2">
    <source>
        <dbReference type="ARBA" id="ARBA00006897"/>
    </source>
</evidence>
<dbReference type="Ensembl" id="ENSPCLT00000022413.1">
    <property type="protein sequence ID" value="ENSPCLP00000016844.1"/>
    <property type="gene ID" value="ENSPCLG00000013921.1"/>
</dbReference>
<comment type="subcellular location">
    <subcellularLocation>
        <location evidence="1">Endoplasmic reticulum membrane</location>
        <topology evidence="1">Multi-pass membrane protein</topology>
    </subcellularLocation>
</comment>
<evidence type="ECO:0000256" key="8">
    <source>
        <dbReference type="ARBA" id="ARBA00023136"/>
    </source>
</evidence>
<dbReference type="InterPro" id="IPR039731">
    <property type="entry name" value="Rce1"/>
</dbReference>
<evidence type="ECO:0000256" key="6">
    <source>
        <dbReference type="ARBA" id="ARBA00022824"/>
    </source>
</evidence>
<dbReference type="Proteomes" id="UP000472261">
    <property type="component" value="Unplaced"/>
</dbReference>
<accession>A0A669Q887</accession>
<dbReference type="AlphaFoldDB" id="A0A669Q887"/>
<evidence type="ECO:0000256" key="12">
    <source>
        <dbReference type="ARBA" id="ARBA00049763"/>
    </source>
</evidence>
<evidence type="ECO:0000256" key="10">
    <source>
        <dbReference type="ARBA" id="ARBA00047280"/>
    </source>
</evidence>
<keyword evidence="4" id="KW-0812">Transmembrane</keyword>
<keyword evidence="5" id="KW-0378">Hydrolase</keyword>
<comment type="catalytic activity">
    <reaction evidence="10">
        <text>Hydrolyzes the peptide bond -P2-(S-farnesyl or geranylgeranyl)C-P1'-P2'-P3'-COOH where P1' and P2' are amino acids with aliphatic sidechains and P3' is any C-terminal residue.</text>
        <dbReference type="EC" id="3.4.26.1"/>
    </reaction>
</comment>
<evidence type="ECO:0000313" key="15">
    <source>
        <dbReference type="Proteomes" id="UP000472261"/>
    </source>
</evidence>
<evidence type="ECO:0000256" key="11">
    <source>
        <dbReference type="ARBA" id="ARBA00049729"/>
    </source>
</evidence>
<evidence type="ECO:0000256" key="9">
    <source>
        <dbReference type="ARBA" id="ARBA00032607"/>
    </source>
</evidence>
<keyword evidence="7" id="KW-1133">Transmembrane helix</keyword>
<comment type="similarity">
    <text evidence="2">Belongs to the peptidase U48 family.</text>
</comment>
<dbReference type="Pfam" id="PF02517">
    <property type="entry name" value="Rce1-like"/>
    <property type="match status" value="1"/>
</dbReference>
<evidence type="ECO:0000256" key="5">
    <source>
        <dbReference type="ARBA" id="ARBA00022801"/>
    </source>
</evidence>
<evidence type="ECO:0000256" key="7">
    <source>
        <dbReference type="ARBA" id="ARBA00022989"/>
    </source>
</evidence>
<evidence type="ECO:0000259" key="13">
    <source>
        <dbReference type="Pfam" id="PF02517"/>
    </source>
</evidence>
<evidence type="ECO:0000256" key="4">
    <source>
        <dbReference type="ARBA" id="ARBA00022692"/>
    </source>
</evidence>
<dbReference type="GO" id="GO:0004222">
    <property type="term" value="F:metalloendopeptidase activity"/>
    <property type="evidence" value="ECO:0007669"/>
    <property type="project" value="InterPro"/>
</dbReference>
<dbReference type="EC" id="3.4.26.1" evidence="11"/>
<dbReference type="GO" id="GO:0005789">
    <property type="term" value="C:endoplasmic reticulum membrane"/>
    <property type="evidence" value="ECO:0007669"/>
    <property type="project" value="UniProtKB-SubCell"/>
</dbReference>
<evidence type="ECO:0000256" key="3">
    <source>
        <dbReference type="ARBA" id="ARBA00022670"/>
    </source>
</evidence>
<dbReference type="GO" id="GO:0071586">
    <property type="term" value="P:CAAX-box protein processing"/>
    <property type="evidence" value="ECO:0007669"/>
    <property type="project" value="InterPro"/>
</dbReference>
<feature type="domain" description="CAAX prenyl protease 2/Lysostaphin resistance protein A-like" evidence="13">
    <location>
        <begin position="30"/>
        <end position="90"/>
    </location>
</feature>
<keyword evidence="3" id="KW-0645">Protease</keyword>
<protein>
    <recommendedName>
        <fullName evidence="12">CAAX prenyl protease 2</fullName>
        <ecNumber evidence="11">3.4.26.1</ecNumber>
    </recommendedName>
    <alternativeName>
        <fullName evidence="9">Farnesylated proteins-converting enzyme 2</fullName>
    </alternativeName>
</protein>